<organism evidence="2 3">
    <name type="scientific">Cedecea davisae DSM 4568</name>
    <dbReference type="NCBI Taxonomy" id="566551"/>
    <lineage>
        <taxon>Bacteria</taxon>
        <taxon>Pseudomonadati</taxon>
        <taxon>Pseudomonadota</taxon>
        <taxon>Gammaproteobacteria</taxon>
        <taxon>Enterobacterales</taxon>
        <taxon>Enterobacteriaceae</taxon>
        <taxon>Cedecea</taxon>
    </lineage>
</organism>
<evidence type="ECO:0000256" key="1">
    <source>
        <dbReference type="SAM" id="SignalP"/>
    </source>
</evidence>
<name>S3JCJ2_9ENTR</name>
<dbReference type="HOGENOM" id="CLU_3150856_0_0_6"/>
<comment type="caution">
    <text evidence="2">The sequence shown here is derived from an EMBL/GenBank/DDBJ whole genome shotgun (WGS) entry which is preliminary data.</text>
</comment>
<protein>
    <submittedName>
        <fullName evidence="2">Uncharacterized protein</fullName>
    </submittedName>
</protein>
<evidence type="ECO:0000313" key="2">
    <source>
        <dbReference type="EMBL" id="EPF17882.1"/>
    </source>
</evidence>
<evidence type="ECO:0000313" key="3">
    <source>
        <dbReference type="Proteomes" id="UP000014585"/>
    </source>
</evidence>
<dbReference type="AlphaFoldDB" id="S3JCJ2"/>
<proteinExistence type="predicted"/>
<sequence>MIYICILVFVFLSQKFSAAAPRQSFLPLFNPQSLIIRLIEARQHDSYS</sequence>
<gene>
    <name evidence="2" type="ORF">HMPREF0201_01866</name>
</gene>
<keyword evidence="1" id="KW-0732">Signal</keyword>
<accession>S3JCJ2</accession>
<dbReference type="Proteomes" id="UP000014585">
    <property type="component" value="Unassembled WGS sequence"/>
</dbReference>
<dbReference type="STRING" id="566551.HMPREF0201_01866"/>
<feature type="signal peptide" evidence="1">
    <location>
        <begin position="1"/>
        <end position="19"/>
    </location>
</feature>
<reference evidence="2 3" key="1">
    <citation type="submission" date="2013-04" db="EMBL/GenBank/DDBJ databases">
        <authorList>
            <person name="Weinstock G."/>
            <person name="Sodergren E."/>
            <person name="Lobos E.A."/>
            <person name="Fulton L."/>
            <person name="Fulton R."/>
            <person name="Courtney L."/>
            <person name="Fronick C."/>
            <person name="O'Laughlin M."/>
            <person name="Godfrey J."/>
            <person name="Wilson R.M."/>
            <person name="Miner T."/>
            <person name="Farmer C."/>
            <person name="Delehaunty K."/>
            <person name="Cordes M."/>
            <person name="Minx P."/>
            <person name="Tomlinson C."/>
            <person name="Chen J."/>
            <person name="Wollam A."/>
            <person name="Pepin K.H."/>
            <person name="Palsikar V.B."/>
            <person name="Zhang X."/>
            <person name="Suruliraj S."/>
            <person name="Perna N.T."/>
            <person name="Plunkett G."/>
            <person name="Warren W."/>
            <person name="Mitreva M."/>
            <person name="Mardis E.R."/>
            <person name="Wilson R.K."/>
        </authorList>
    </citation>
    <scope>NUCLEOTIDE SEQUENCE [LARGE SCALE GENOMIC DNA]</scope>
    <source>
        <strain evidence="2 3">DSM 4568</strain>
    </source>
</reference>
<feature type="chain" id="PRO_5004522271" evidence="1">
    <location>
        <begin position="20"/>
        <end position="48"/>
    </location>
</feature>
<dbReference type="EMBL" id="ATDT01000010">
    <property type="protein sequence ID" value="EPF17882.1"/>
    <property type="molecule type" value="Genomic_DNA"/>
</dbReference>